<evidence type="ECO:0000313" key="15">
    <source>
        <dbReference type="EMBL" id="CAD5318866.1"/>
    </source>
</evidence>
<dbReference type="AlphaFoldDB" id="A0A7G2EA16"/>
<dbReference type="GO" id="GO:0048193">
    <property type="term" value="P:Golgi vesicle transport"/>
    <property type="evidence" value="ECO:0007669"/>
    <property type="project" value="InterPro"/>
</dbReference>
<evidence type="ECO:0000256" key="4">
    <source>
        <dbReference type="ARBA" id="ARBA00022448"/>
    </source>
</evidence>
<organism evidence="15 16">
    <name type="scientific">Arabidopsis thaliana</name>
    <name type="common">Mouse-ear cress</name>
    <dbReference type="NCBI Taxonomy" id="3702"/>
    <lineage>
        <taxon>Eukaryota</taxon>
        <taxon>Viridiplantae</taxon>
        <taxon>Streptophyta</taxon>
        <taxon>Embryophyta</taxon>
        <taxon>Tracheophyta</taxon>
        <taxon>Spermatophyta</taxon>
        <taxon>Magnoliopsida</taxon>
        <taxon>eudicotyledons</taxon>
        <taxon>Gunneridae</taxon>
        <taxon>Pentapetalae</taxon>
        <taxon>rosids</taxon>
        <taxon>malvids</taxon>
        <taxon>Brassicales</taxon>
        <taxon>Brassicaceae</taxon>
        <taxon>Camelineae</taxon>
        <taxon>Arabidopsis</taxon>
    </lineage>
</organism>
<dbReference type="SUPFAM" id="SSF82199">
    <property type="entry name" value="SET domain"/>
    <property type="match status" value="1"/>
</dbReference>
<feature type="transmembrane region" description="Helical" evidence="13">
    <location>
        <begin position="197"/>
        <end position="218"/>
    </location>
</feature>
<evidence type="ECO:0000256" key="5">
    <source>
        <dbReference type="ARBA" id="ARBA00022692"/>
    </source>
</evidence>
<comment type="subcellular location">
    <subcellularLocation>
        <location evidence="10">Golgi apparatus</location>
        <location evidence="10">trans-Golgi network membrane</location>
        <topology evidence="10">Single-pass type IV membrane protein</topology>
    </subcellularLocation>
    <subcellularLocation>
        <location evidence="1">Membrane</location>
        <topology evidence="1">Multi-pass membrane protein</topology>
    </subcellularLocation>
</comment>
<feature type="domain" description="SET" evidence="14">
    <location>
        <begin position="454"/>
        <end position="671"/>
    </location>
</feature>
<evidence type="ECO:0000256" key="2">
    <source>
        <dbReference type="ARBA" id="ARBA00009063"/>
    </source>
</evidence>
<evidence type="ECO:0000256" key="10">
    <source>
        <dbReference type="ARBA" id="ARBA00037801"/>
    </source>
</evidence>
<feature type="region of interest" description="Disordered" evidence="12">
    <location>
        <begin position="1"/>
        <end position="74"/>
    </location>
</feature>
<comment type="similarity">
    <text evidence="2">Belongs to the syntaxin family.</text>
</comment>
<dbReference type="GO" id="GO:0005794">
    <property type="term" value="C:Golgi apparatus"/>
    <property type="evidence" value="ECO:0007669"/>
    <property type="project" value="UniProtKB-SubCell"/>
</dbReference>
<feature type="transmembrane region" description="Helical" evidence="13">
    <location>
        <begin position="225"/>
        <end position="246"/>
    </location>
</feature>
<feature type="coiled-coil region" evidence="11">
    <location>
        <begin position="846"/>
        <end position="908"/>
    </location>
</feature>
<dbReference type="InterPro" id="IPR015260">
    <property type="entry name" value="Syntaxin-6/10/61_N"/>
</dbReference>
<name>A0A7G2EA16_ARATH</name>
<dbReference type="InterPro" id="IPR010989">
    <property type="entry name" value="SNARE"/>
</dbReference>
<dbReference type="EMBL" id="LR881467">
    <property type="protein sequence ID" value="CAD5318866.1"/>
    <property type="molecule type" value="Genomic_DNA"/>
</dbReference>
<dbReference type="InterPro" id="IPR006977">
    <property type="entry name" value="Yip1_dom"/>
</dbReference>
<dbReference type="InterPro" id="IPR001214">
    <property type="entry name" value="SET_dom"/>
</dbReference>
<evidence type="ECO:0000256" key="1">
    <source>
        <dbReference type="ARBA" id="ARBA00004141"/>
    </source>
</evidence>
<evidence type="ECO:0000256" key="9">
    <source>
        <dbReference type="ARBA" id="ARBA00023136"/>
    </source>
</evidence>
<evidence type="ECO:0000313" key="16">
    <source>
        <dbReference type="Proteomes" id="UP000516314"/>
    </source>
</evidence>
<dbReference type="FunFam" id="1.20.58.90:FF:000004">
    <property type="entry name" value="Syntaxin 10"/>
    <property type="match status" value="1"/>
</dbReference>
<evidence type="ECO:0000256" key="8">
    <source>
        <dbReference type="ARBA" id="ARBA00023034"/>
    </source>
</evidence>
<keyword evidence="6" id="KW-0653">Protein transport</keyword>
<protein>
    <submittedName>
        <fullName evidence="15">(thale cress) hypothetical protein</fullName>
    </submittedName>
</protein>
<dbReference type="PANTHER" id="PTHR34949:SF7">
    <property type="entry name" value="SYNTAXIN 6 N-TERMINAL DOMAIN-CONTAINING PROTEIN"/>
    <property type="match status" value="1"/>
</dbReference>
<evidence type="ECO:0000256" key="3">
    <source>
        <dbReference type="ARBA" id="ARBA00010596"/>
    </source>
</evidence>
<dbReference type="Pfam" id="PF09177">
    <property type="entry name" value="STX6_10_61_N"/>
    <property type="match status" value="1"/>
</dbReference>
<dbReference type="GO" id="GO:0016020">
    <property type="term" value="C:membrane"/>
    <property type="evidence" value="ECO:0007669"/>
    <property type="project" value="UniProtKB-SubCell"/>
</dbReference>
<dbReference type="Pfam" id="PF04893">
    <property type="entry name" value="Yip1"/>
    <property type="match status" value="1"/>
</dbReference>
<keyword evidence="5 13" id="KW-0812">Transmembrane</keyword>
<comment type="similarity">
    <text evidence="3">Belongs to the YIP1 family.</text>
</comment>
<feature type="compositionally biased region" description="Polar residues" evidence="12">
    <location>
        <begin position="1"/>
        <end position="15"/>
    </location>
</feature>
<keyword evidence="8" id="KW-0333">Golgi apparatus</keyword>
<feature type="transmembrane region" description="Helical" evidence="13">
    <location>
        <begin position="145"/>
        <end position="163"/>
    </location>
</feature>
<keyword evidence="9 13" id="KW-0472">Membrane</keyword>
<evidence type="ECO:0000256" key="7">
    <source>
        <dbReference type="ARBA" id="ARBA00022989"/>
    </source>
</evidence>
<feature type="transmembrane region" description="Helical" evidence="13">
    <location>
        <begin position="1078"/>
        <end position="1096"/>
    </location>
</feature>
<dbReference type="PROSITE" id="PS50280">
    <property type="entry name" value="SET"/>
    <property type="match status" value="1"/>
</dbReference>
<dbReference type="GO" id="GO:0015031">
    <property type="term" value="P:protein transport"/>
    <property type="evidence" value="ECO:0007669"/>
    <property type="project" value="UniProtKB-KW"/>
</dbReference>
<dbReference type="PANTHER" id="PTHR34949">
    <property type="entry name" value="OS05G0443700 PROTEIN"/>
    <property type="match status" value="1"/>
</dbReference>
<accession>A0A7G2EA16</accession>
<dbReference type="CDD" id="cd21442">
    <property type="entry name" value="SNARE_NTD_STX6-like"/>
    <property type="match status" value="1"/>
</dbReference>
<dbReference type="Gene3D" id="3.90.1410.10">
    <property type="entry name" value="set domain protein methyltransferase, domain 1"/>
    <property type="match status" value="1"/>
</dbReference>
<keyword evidence="4" id="KW-0813">Transport</keyword>
<keyword evidence="11" id="KW-0175">Coiled coil</keyword>
<evidence type="ECO:0000256" key="6">
    <source>
        <dbReference type="ARBA" id="ARBA00022927"/>
    </source>
</evidence>
<proteinExistence type="inferred from homology"/>
<feature type="compositionally biased region" description="Polar residues" evidence="12">
    <location>
        <begin position="49"/>
        <end position="72"/>
    </location>
</feature>
<evidence type="ECO:0000259" key="14">
    <source>
        <dbReference type="PROSITE" id="PS50280"/>
    </source>
</evidence>
<dbReference type="Proteomes" id="UP000516314">
    <property type="component" value="Chromosome 2"/>
</dbReference>
<evidence type="ECO:0000256" key="11">
    <source>
        <dbReference type="SAM" id="Coils"/>
    </source>
</evidence>
<keyword evidence="7 13" id="KW-1133">Transmembrane helix</keyword>
<dbReference type="FunFam" id="3.90.1410.10:FF:000011">
    <property type="entry name" value="Transcription factor, E2F and DP-related"/>
    <property type="match status" value="1"/>
</dbReference>
<sequence>MSQGDTVPLHPSSQSDIDEIENLINESVQSGPGTVLAARPPSPTRPSIPVSSSSPFMQSNLPPLHPSSSAQKVTHVPVPPPLPAVSNSSNFQGASAFGSPPNTLTEPVWDTVKRDLSRIVSNLKLVVFPNPYREDPGKALRDWDLWGPFFFIVFLGLTLSWSASVKKSEVFAVAFALLAAGAVILTLNVLLLGGHIIFFQSLSLLGYCLFPLDVGAVICMLKDNVILKMVVVSVTLAWSSWAAYPFMSSAVNPRRKALALYPVFLMYLEAASLACWFDTAKFFAFSALPSMVGALNIMSETGDLCVELPKDDPFYHHKKKFLSCKGLCVKETLNLSGSLSQQLLNAALEKLLHFGRIVNLDKVEVYFGEDACTPAGIYSVRNEISALSWILSLIPVSCKMQTQVDTFEALRAALKGRINEVVGAEKEKARVVDSYRCEKESKLVEWGQDNGVKTKLQIAQIDGYGRGAIASEDLKFGDVALEIPVSSIILEEYVYNSDMYPILETFDGITSETMLLLWTMREKHNLDSKFKPYFDSLQENFCTGLSFGVDAIMELDGTLLLDEIMQAKELLRERYDELIPLLSNHREVFPPELYTWEHYLWACELYYSNSMQIKFPDGKLKTCLIPVAGFLNHSIYPHIVKYGKVDIETSSLKFPVSRPCNKGEQCFLSYGNYSSSHLLTFYGFLPKGDNPYDVIPLDFDVIDDEDIETEFSWTTHMLRGTWLSSNHNIFHYGLPTPLLNYLRKAHGLVHHSETDLWKNLEVEIGVLENLQSTFDDMMQNLGDADSIDRENADWDVKLAMEFKERQRKIVSSILDSCSAAEEVQKSTDIMESAYRLWIREKKDEICKELQAALGTAKWQLEEFEKAVRLSHKRCGDDDSSSTRHKQFVTAIENQIHRVETSLQEAYSENGKKPLRWVDLNEEERDDLAMFLSGSSRTSQSFSGESSIKSRESTNSSLVENVMEVSAKVTFKKAKVYGDGSECVIDIEERVTPGQAEKSVGLRRIWSSPNFNSLRIIVPGGDNEEEKETLVAQIEATPKVKGTKSVLWMQRLPDHNQLFDKTGCFQNPIRLPFNHPIKFIVSLMLMVFLLLPFVVYLS</sequence>
<gene>
    <name evidence="15" type="ORF">AT9943_LOCUS7077</name>
</gene>
<dbReference type="SUPFAM" id="SSF47661">
    <property type="entry name" value="t-snare proteins"/>
    <property type="match status" value="1"/>
</dbReference>
<dbReference type="Gene3D" id="1.20.58.90">
    <property type="match status" value="1"/>
</dbReference>
<feature type="transmembrane region" description="Helical" evidence="13">
    <location>
        <begin position="170"/>
        <end position="191"/>
    </location>
</feature>
<evidence type="ECO:0000256" key="12">
    <source>
        <dbReference type="SAM" id="MobiDB-lite"/>
    </source>
</evidence>
<evidence type="ECO:0000256" key="13">
    <source>
        <dbReference type="SAM" id="Phobius"/>
    </source>
</evidence>
<dbReference type="InterPro" id="IPR046341">
    <property type="entry name" value="SET_dom_sf"/>
</dbReference>
<reference evidence="15 16" key="1">
    <citation type="submission" date="2020-09" db="EMBL/GenBank/DDBJ databases">
        <authorList>
            <person name="Ashkenazy H."/>
        </authorList>
    </citation>
    <scope>NUCLEOTIDE SEQUENCE [LARGE SCALE GENOMIC DNA]</scope>
    <source>
        <strain evidence="16">cv. Cdm-0</strain>
    </source>
</reference>
<dbReference type="CDD" id="cd10527">
    <property type="entry name" value="SET_LSMT"/>
    <property type="match status" value="1"/>
</dbReference>